<dbReference type="InterPro" id="IPR036467">
    <property type="entry name" value="LS/RS_sf"/>
</dbReference>
<dbReference type="KEGG" id="obr:102717517"/>
<comment type="subunit">
    <text evidence="6">Oligomer forming an icosahedral capsid.</text>
</comment>
<keyword evidence="3 7" id="KW-0686">Riboflavin biosynthesis</keyword>
<dbReference type="EC" id="2.5.1.78" evidence="7"/>
<dbReference type="NCBIfam" id="TIGR00114">
    <property type="entry name" value="lumazine-synth"/>
    <property type="match status" value="1"/>
</dbReference>
<dbReference type="GO" id="GO:0009231">
    <property type="term" value="P:riboflavin biosynthetic process"/>
    <property type="evidence" value="ECO:0007669"/>
    <property type="project" value="UniProtKB-UniPathway"/>
</dbReference>
<dbReference type="OrthoDB" id="2965at2759"/>
<dbReference type="Gramene" id="OB04G24650.1">
    <property type="protein sequence ID" value="OB04G24650.1"/>
    <property type="gene ID" value="OB04G24650"/>
</dbReference>
<dbReference type="CDD" id="cd09209">
    <property type="entry name" value="Lumazine_synthase-I"/>
    <property type="match status" value="1"/>
</dbReference>
<evidence type="ECO:0000313" key="8">
    <source>
        <dbReference type="EnsemblPlants" id="OB04G24650.1"/>
    </source>
</evidence>
<evidence type="ECO:0000256" key="7">
    <source>
        <dbReference type="RuleBase" id="RU003795"/>
    </source>
</evidence>
<dbReference type="eggNOG" id="KOG3243">
    <property type="taxonomic scope" value="Eukaryota"/>
</dbReference>
<dbReference type="HOGENOM" id="CLU_089358_4_1_1"/>
<comment type="function">
    <text evidence="7">Catalyzes the formation of 6,7-dimethyl-8-ribityllumazine by condensation of 5-amino-6-(D-ribitylamino)uracil with 3,4-dihydroxy-2-butanone 4-phosphate. This is the penultimate step in the biosynthesis of riboflavin.</text>
</comment>
<dbReference type="InterPro" id="IPR034964">
    <property type="entry name" value="LS"/>
</dbReference>
<dbReference type="STRING" id="4533.J3LZ90"/>
<reference evidence="8" key="2">
    <citation type="submission" date="2013-04" db="UniProtKB">
        <authorList>
            <consortium name="EnsemblPlants"/>
        </authorList>
    </citation>
    <scope>IDENTIFICATION</scope>
</reference>
<dbReference type="GeneID" id="102717517"/>
<evidence type="ECO:0000256" key="4">
    <source>
        <dbReference type="ARBA" id="ARBA00022679"/>
    </source>
</evidence>
<dbReference type="UniPathway" id="UPA00275">
    <property type="reaction ID" value="UER00404"/>
</dbReference>
<name>J3LZ90_ORYBR</name>
<evidence type="ECO:0000256" key="2">
    <source>
        <dbReference type="ARBA" id="ARBA00007424"/>
    </source>
</evidence>
<dbReference type="GO" id="GO:0042802">
    <property type="term" value="F:identical protein binding"/>
    <property type="evidence" value="ECO:0007669"/>
    <property type="project" value="EnsemblPlants"/>
</dbReference>
<dbReference type="SUPFAM" id="SSF52121">
    <property type="entry name" value="Lumazine synthase"/>
    <property type="match status" value="1"/>
</dbReference>
<dbReference type="EnsemblPlants" id="OB04G24650.1">
    <property type="protein sequence ID" value="OB04G24650.1"/>
    <property type="gene ID" value="OB04G24650"/>
</dbReference>
<dbReference type="Gene3D" id="3.40.50.960">
    <property type="entry name" value="Lumazine/riboflavin synthase"/>
    <property type="match status" value="1"/>
</dbReference>
<dbReference type="InterPro" id="IPR002180">
    <property type="entry name" value="LS/RS"/>
</dbReference>
<comment type="similarity">
    <text evidence="2 7">Belongs to the DMRL synthase family.</text>
</comment>
<dbReference type="RefSeq" id="XP_006652473.1">
    <property type="nucleotide sequence ID" value="XM_006652410.3"/>
</dbReference>
<dbReference type="GO" id="GO:0009349">
    <property type="term" value="C:riboflavin synthase complex"/>
    <property type="evidence" value="ECO:0007669"/>
    <property type="project" value="UniProtKB-UniRule"/>
</dbReference>
<comment type="catalytic activity">
    <reaction evidence="5 7">
        <text>(2S)-2-hydroxy-3-oxobutyl phosphate + 5-amino-6-(D-ribitylamino)uracil = 6,7-dimethyl-8-(1-D-ribityl)lumazine + phosphate + 2 H2O + H(+)</text>
        <dbReference type="Rhea" id="RHEA:26152"/>
        <dbReference type="ChEBI" id="CHEBI:15377"/>
        <dbReference type="ChEBI" id="CHEBI:15378"/>
        <dbReference type="ChEBI" id="CHEBI:15934"/>
        <dbReference type="ChEBI" id="CHEBI:43474"/>
        <dbReference type="ChEBI" id="CHEBI:58201"/>
        <dbReference type="ChEBI" id="CHEBI:58830"/>
        <dbReference type="EC" id="2.5.1.78"/>
    </reaction>
</comment>
<keyword evidence="9" id="KW-1185">Reference proteome</keyword>
<protein>
    <recommendedName>
        <fullName evidence="7">6,7-dimethyl-8-ribityllumazine synthase</fullName>
        <shortName evidence="7">DMRL synthase</shortName>
        <ecNumber evidence="7">2.5.1.78</ecNumber>
    </recommendedName>
</protein>
<dbReference type="Pfam" id="PF00885">
    <property type="entry name" value="DMRL_synthase"/>
    <property type="match status" value="1"/>
</dbReference>
<dbReference type="Proteomes" id="UP000006038">
    <property type="component" value="Chromosome 4"/>
</dbReference>
<dbReference type="FunFam" id="3.40.50.960:FF:000001">
    <property type="entry name" value="6,7-dimethyl-8-ribityllumazine synthase"/>
    <property type="match status" value="1"/>
</dbReference>
<dbReference type="HAMAP" id="MF_00178">
    <property type="entry name" value="Lumazine_synth"/>
    <property type="match status" value="1"/>
</dbReference>
<dbReference type="AlphaFoldDB" id="J3LZ90"/>
<dbReference type="OMA" id="CQGVTQG"/>
<reference evidence="8" key="1">
    <citation type="journal article" date="2013" name="Nat. Commun.">
        <title>Whole-genome sequencing of Oryza brachyantha reveals mechanisms underlying Oryza genome evolution.</title>
        <authorList>
            <person name="Chen J."/>
            <person name="Huang Q."/>
            <person name="Gao D."/>
            <person name="Wang J."/>
            <person name="Lang Y."/>
            <person name="Liu T."/>
            <person name="Li B."/>
            <person name="Bai Z."/>
            <person name="Luis Goicoechea J."/>
            <person name="Liang C."/>
            <person name="Chen C."/>
            <person name="Zhang W."/>
            <person name="Sun S."/>
            <person name="Liao Y."/>
            <person name="Zhang X."/>
            <person name="Yang L."/>
            <person name="Song C."/>
            <person name="Wang M."/>
            <person name="Shi J."/>
            <person name="Liu G."/>
            <person name="Liu J."/>
            <person name="Zhou H."/>
            <person name="Zhou W."/>
            <person name="Yu Q."/>
            <person name="An N."/>
            <person name="Chen Y."/>
            <person name="Cai Q."/>
            <person name="Wang B."/>
            <person name="Liu B."/>
            <person name="Min J."/>
            <person name="Huang Y."/>
            <person name="Wu H."/>
            <person name="Li Z."/>
            <person name="Zhang Y."/>
            <person name="Yin Y."/>
            <person name="Song W."/>
            <person name="Jiang J."/>
            <person name="Jackson S.A."/>
            <person name="Wing R.A."/>
            <person name="Wang J."/>
            <person name="Chen M."/>
        </authorList>
    </citation>
    <scope>NUCLEOTIDE SEQUENCE [LARGE SCALE GENOMIC DNA]</scope>
    <source>
        <strain evidence="8">cv. IRGC 101232</strain>
    </source>
</reference>
<evidence type="ECO:0000313" key="9">
    <source>
        <dbReference type="Proteomes" id="UP000006038"/>
    </source>
</evidence>
<evidence type="ECO:0000256" key="5">
    <source>
        <dbReference type="ARBA" id="ARBA00048785"/>
    </source>
</evidence>
<evidence type="ECO:0000256" key="6">
    <source>
        <dbReference type="ARBA" id="ARBA00063688"/>
    </source>
</evidence>
<sequence length="226" mass="22954">MAASPATTSSAAAAARLSSSSLSRLPHAPLRAARGAVSFPRSSRPAALVAGARTSRISPVVAVAAGGGGGHQRLMGSLTNTQGLRFGVVVARFNEIVTNLLLQGALETFERYSVKKENITVVSVPGSFEIPVAAQKLGKSGKFDAILCIGAVIRGDTTHYDAVANSAASGVLSAGLSAEIPCIFGVLTCDDMDQALNRAGGKAGNKGAEAALTAIEMASLFQHHLA</sequence>
<comment type="pathway">
    <text evidence="1 7">Cofactor biosynthesis; riboflavin biosynthesis; riboflavin from 2-hydroxy-3-oxobutyl phosphate and 5-amino-6-(D-ribitylamino)uracil: step 1/2.</text>
</comment>
<dbReference type="PANTHER" id="PTHR21058:SF0">
    <property type="entry name" value="6,7-DIMETHYL-8-RIBITYLLUMAZINE SYNTHASE"/>
    <property type="match status" value="1"/>
</dbReference>
<dbReference type="PANTHER" id="PTHR21058">
    <property type="entry name" value="6,7-DIMETHYL-8-RIBITYLLUMAZINE SYNTHASE DMRL SYNTHASE LUMAZINE SYNTHASE"/>
    <property type="match status" value="1"/>
</dbReference>
<organism evidence="8">
    <name type="scientific">Oryza brachyantha</name>
    <name type="common">malo sina</name>
    <dbReference type="NCBI Taxonomy" id="4533"/>
    <lineage>
        <taxon>Eukaryota</taxon>
        <taxon>Viridiplantae</taxon>
        <taxon>Streptophyta</taxon>
        <taxon>Embryophyta</taxon>
        <taxon>Tracheophyta</taxon>
        <taxon>Spermatophyta</taxon>
        <taxon>Magnoliopsida</taxon>
        <taxon>Liliopsida</taxon>
        <taxon>Poales</taxon>
        <taxon>Poaceae</taxon>
        <taxon>BOP clade</taxon>
        <taxon>Oryzoideae</taxon>
        <taxon>Oryzeae</taxon>
        <taxon>Oryzinae</taxon>
        <taxon>Oryza</taxon>
    </lineage>
</organism>
<keyword evidence="4 7" id="KW-0808">Transferase</keyword>
<proteinExistence type="inferred from homology"/>
<evidence type="ECO:0000256" key="1">
    <source>
        <dbReference type="ARBA" id="ARBA00004917"/>
    </source>
</evidence>
<dbReference type="GO" id="GO:0000906">
    <property type="term" value="F:6,7-dimethyl-8-ribityllumazine synthase activity"/>
    <property type="evidence" value="ECO:0007669"/>
    <property type="project" value="UniProtKB-EC"/>
</dbReference>
<evidence type="ECO:0000256" key="3">
    <source>
        <dbReference type="ARBA" id="ARBA00022619"/>
    </source>
</evidence>
<accession>J3LZ90</accession>
<gene>
    <name evidence="8" type="primary">LOC102717517</name>
</gene>